<feature type="domain" description="Integrase catalytic" evidence="3">
    <location>
        <begin position="1"/>
        <end position="113"/>
    </location>
</feature>
<feature type="compositionally biased region" description="Acidic residues" evidence="1">
    <location>
        <begin position="259"/>
        <end position="268"/>
    </location>
</feature>
<dbReference type="Proteomes" id="UP001165121">
    <property type="component" value="Unassembled WGS sequence"/>
</dbReference>
<name>A0A9W7D6W4_9STRA</name>
<keyword evidence="5" id="KW-1185">Reference proteome</keyword>
<dbReference type="PANTHER" id="PTHR37984:SF15">
    <property type="entry name" value="INTEGRASE CATALYTIC DOMAIN-CONTAINING PROTEIN"/>
    <property type="match status" value="1"/>
</dbReference>
<dbReference type="GO" id="GO:0015074">
    <property type="term" value="P:DNA integration"/>
    <property type="evidence" value="ECO:0007669"/>
    <property type="project" value="InterPro"/>
</dbReference>
<evidence type="ECO:0000313" key="5">
    <source>
        <dbReference type="Proteomes" id="UP001165121"/>
    </source>
</evidence>
<evidence type="ECO:0000256" key="2">
    <source>
        <dbReference type="SAM" id="SignalP"/>
    </source>
</evidence>
<dbReference type="InterPro" id="IPR050951">
    <property type="entry name" value="Retrovirus_Pol_polyprotein"/>
</dbReference>
<protein>
    <submittedName>
        <fullName evidence="4">Unnamed protein product</fullName>
    </submittedName>
</protein>
<dbReference type="GO" id="GO:0003676">
    <property type="term" value="F:nucleic acid binding"/>
    <property type="evidence" value="ECO:0007669"/>
    <property type="project" value="InterPro"/>
</dbReference>
<dbReference type="PANTHER" id="PTHR37984">
    <property type="entry name" value="PROTEIN CBG26694"/>
    <property type="match status" value="1"/>
</dbReference>
<dbReference type="EMBL" id="BSXT01004731">
    <property type="protein sequence ID" value="GMF58774.1"/>
    <property type="molecule type" value="Genomic_DNA"/>
</dbReference>
<dbReference type="Gene3D" id="3.30.420.10">
    <property type="entry name" value="Ribonuclease H-like superfamily/Ribonuclease H"/>
    <property type="match status" value="1"/>
</dbReference>
<proteinExistence type="predicted"/>
<feature type="region of interest" description="Disordered" evidence="1">
    <location>
        <begin position="255"/>
        <end position="322"/>
    </location>
</feature>
<comment type="caution">
    <text evidence="4">The sequence shown here is derived from an EMBL/GenBank/DDBJ whole genome shotgun (WGS) entry which is preliminary data.</text>
</comment>
<accession>A0A9W7D6W4</accession>
<evidence type="ECO:0000259" key="3">
    <source>
        <dbReference type="PROSITE" id="PS50994"/>
    </source>
</evidence>
<reference evidence="4" key="1">
    <citation type="submission" date="2023-04" db="EMBL/GenBank/DDBJ databases">
        <title>Phytophthora fragariaefolia NBRC 109709.</title>
        <authorList>
            <person name="Ichikawa N."/>
            <person name="Sato H."/>
            <person name="Tonouchi N."/>
        </authorList>
    </citation>
    <scope>NUCLEOTIDE SEQUENCE</scope>
    <source>
        <strain evidence="4">NBRC 109709</strain>
    </source>
</reference>
<evidence type="ECO:0000313" key="4">
    <source>
        <dbReference type="EMBL" id="GMF58774.1"/>
    </source>
</evidence>
<feature type="signal peptide" evidence="2">
    <location>
        <begin position="1"/>
        <end position="19"/>
    </location>
</feature>
<dbReference type="OrthoDB" id="123994at2759"/>
<feature type="chain" id="PRO_5040728437" evidence="2">
    <location>
        <begin position="20"/>
        <end position="322"/>
    </location>
</feature>
<gene>
    <name evidence="4" type="ORF">Pfra01_002532800</name>
</gene>
<evidence type="ECO:0000256" key="1">
    <source>
        <dbReference type="SAM" id="MobiDB-lite"/>
    </source>
</evidence>
<dbReference type="InterPro" id="IPR036397">
    <property type="entry name" value="RNaseH_sf"/>
</dbReference>
<sequence>MYPLVHVALTWRLLECVAPLQLVLDRAPELSGRVVEALTDLLQAKQTSPVPYRPALLGLVERFHCSWKDIVAIFVAEAQNDWDRWLSCAVYAYAGARHSAIGFSPNELMMGRQLRAPNDLLQTMGETQIGEFTEYRRGLVRHMARSAEMTKAALAKDQQRRAKYYNRQERRTTESSVGDLVWVLRPPRGKGITKLAHQWVGPARIVEGAGFDNWRVLREDTDEHLVVHCSFIMSGRCPGDSLGHVAERILRELAKEEGGSTEDSEEDNGVVPDNSVGREVMTVDDSGATTRPITDCEARMSGRRLTAGGPEDTAATQARNSK</sequence>
<dbReference type="PROSITE" id="PS50994">
    <property type="entry name" value="INTEGRASE"/>
    <property type="match status" value="1"/>
</dbReference>
<keyword evidence="2" id="KW-0732">Signal</keyword>
<organism evidence="4 5">
    <name type="scientific">Phytophthora fragariaefolia</name>
    <dbReference type="NCBI Taxonomy" id="1490495"/>
    <lineage>
        <taxon>Eukaryota</taxon>
        <taxon>Sar</taxon>
        <taxon>Stramenopiles</taxon>
        <taxon>Oomycota</taxon>
        <taxon>Peronosporomycetes</taxon>
        <taxon>Peronosporales</taxon>
        <taxon>Peronosporaceae</taxon>
        <taxon>Phytophthora</taxon>
    </lineage>
</organism>
<dbReference type="InterPro" id="IPR012337">
    <property type="entry name" value="RNaseH-like_sf"/>
</dbReference>
<dbReference type="AlphaFoldDB" id="A0A9W7D6W4"/>
<dbReference type="SUPFAM" id="SSF53098">
    <property type="entry name" value="Ribonuclease H-like"/>
    <property type="match status" value="1"/>
</dbReference>
<dbReference type="InterPro" id="IPR001584">
    <property type="entry name" value="Integrase_cat-core"/>
</dbReference>